<organism evidence="5">
    <name type="scientific">uncultured Armatimonadetes bacterium</name>
    <dbReference type="NCBI Taxonomy" id="157466"/>
    <lineage>
        <taxon>Bacteria</taxon>
        <taxon>Bacillati</taxon>
        <taxon>Armatimonadota</taxon>
        <taxon>environmental samples</taxon>
    </lineage>
</organism>
<sequence length="264" mass="28492">MSDAPALLTVQGLSKRYRKFTALSDLSFAVTGGEIVGLLGPNGAGKTTALRCISGVVRPSAGRILVGGYDLGGQEREAKRLLAFVPEQPNPYEMLTVWEHLKFVALAYNTMDGFEERAGELLARFDLTPKRNELVGALSKGMRQKLTIACAFLHRARVLLFDEPLIGLDPKGARELRERIRDARDEGAAVLVSTHMLDTAQKLCDRILILRQGHKLAEGTLQQLQDHAHASGDATLEDVFLTLTAEGGAGDPAAPAAVGTINPR</sequence>
<evidence type="ECO:0000259" key="4">
    <source>
        <dbReference type="PROSITE" id="PS50893"/>
    </source>
</evidence>
<dbReference type="PROSITE" id="PS50893">
    <property type="entry name" value="ABC_TRANSPORTER_2"/>
    <property type="match status" value="1"/>
</dbReference>
<dbReference type="SUPFAM" id="SSF52540">
    <property type="entry name" value="P-loop containing nucleoside triphosphate hydrolases"/>
    <property type="match status" value="1"/>
</dbReference>
<dbReference type="AlphaFoldDB" id="A0A6J4IDA0"/>
<dbReference type="GO" id="GO:0005524">
    <property type="term" value="F:ATP binding"/>
    <property type="evidence" value="ECO:0007669"/>
    <property type="project" value="UniProtKB-KW"/>
</dbReference>
<accession>A0A6J4IDA0</accession>
<dbReference type="PANTHER" id="PTHR42939">
    <property type="entry name" value="ABC TRANSPORTER ATP-BINDING PROTEIN ALBC-RELATED"/>
    <property type="match status" value="1"/>
</dbReference>
<proteinExistence type="predicted"/>
<protein>
    <submittedName>
        <fullName evidence="5">ABC transporter, ATP-binding protein</fullName>
    </submittedName>
</protein>
<evidence type="ECO:0000313" key="5">
    <source>
        <dbReference type="EMBL" id="CAA9247079.1"/>
    </source>
</evidence>
<evidence type="ECO:0000256" key="3">
    <source>
        <dbReference type="ARBA" id="ARBA00022840"/>
    </source>
</evidence>
<dbReference type="EMBL" id="CADCTO010000221">
    <property type="protein sequence ID" value="CAA9247079.1"/>
    <property type="molecule type" value="Genomic_DNA"/>
</dbReference>
<dbReference type="CDD" id="cd03230">
    <property type="entry name" value="ABC_DR_subfamily_A"/>
    <property type="match status" value="1"/>
</dbReference>
<evidence type="ECO:0000256" key="1">
    <source>
        <dbReference type="ARBA" id="ARBA00022448"/>
    </source>
</evidence>
<dbReference type="SMART" id="SM00382">
    <property type="entry name" value="AAA"/>
    <property type="match status" value="1"/>
</dbReference>
<dbReference type="Gene3D" id="3.40.50.300">
    <property type="entry name" value="P-loop containing nucleotide triphosphate hydrolases"/>
    <property type="match status" value="1"/>
</dbReference>
<keyword evidence="3 5" id="KW-0067">ATP-binding</keyword>
<dbReference type="InterPro" id="IPR027417">
    <property type="entry name" value="P-loop_NTPase"/>
</dbReference>
<gene>
    <name evidence="5" type="ORF">AVDCRST_MAG63-1718</name>
</gene>
<dbReference type="GO" id="GO:0016887">
    <property type="term" value="F:ATP hydrolysis activity"/>
    <property type="evidence" value="ECO:0007669"/>
    <property type="project" value="InterPro"/>
</dbReference>
<dbReference type="InterPro" id="IPR003439">
    <property type="entry name" value="ABC_transporter-like_ATP-bd"/>
</dbReference>
<dbReference type="InterPro" id="IPR003593">
    <property type="entry name" value="AAA+_ATPase"/>
</dbReference>
<keyword evidence="2" id="KW-0547">Nucleotide-binding</keyword>
<dbReference type="InterPro" id="IPR051782">
    <property type="entry name" value="ABC_Transporter_VariousFunc"/>
</dbReference>
<dbReference type="Pfam" id="PF00005">
    <property type="entry name" value="ABC_tran"/>
    <property type="match status" value="1"/>
</dbReference>
<evidence type="ECO:0000256" key="2">
    <source>
        <dbReference type="ARBA" id="ARBA00022741"/>
    </source>
</evidence>
<dbReference type="PANTHER" id="PTHR42939:SF1">
    <property type="entry name" value="ABC TRANSPORTER ATP-BINDING PROTEIN ALBC-RELATED"/>
    <property type="match status" value="1"/>
</dbReference>
<dbReference type="InterPro" id="IPR017871">
    <property type="entry name" value="ABC_transporter-like_CS"/>
</dbReference>
<feature type="domain" description="ABC transporter" evidence="4">
    <location>
        <begin position="8"/>
        <end position="237"/>
    </location>
</feature>
<dbReference type="PROSITE" id="PS00211">
    <property type="entry name" value="ABC_TRANSPORTER_1"/>
    <property type="match status" value="1"/>
</dbReference>
<name>A0A6J4IDA0_9BACT</name>
<reference evidence="5" key="1">
    <citation type="submission" date="2020-02" db="EMBL/GenBank/DDBJ databases">
        <authorList>
            <person name="Meier V. D."/>
        </authorList>
    </citation>
    <scope>NUCLEOTIDE SEQUENCE</scope>
    <source>
        <strain evidence="5">AVDCRST_MAG63</strain>
    </source>
</reference>
<keyword evidence="1" id="KW-0813">Transport</keyword>